<protein>
    <recommendedName>
        <fullName evidence="4 11">Diacylglycerol O-acyltransferase</fullName>
        <ecNumber evidence="4 11">2.3.1.20</ecNumber>
    </recommendedName>
</protein>
<feature type="domain" description="O-acyltransferase WSD1 C-terminal" evidence="13">
    <location>
        <begin position="364"/>
        <end position="503"/>
    </location>
</feature>
<dbReference type="EC" id="2.3.1.20" evidence="4 11"/>
<accession>I4BFX1</accession>
<dbReference type="eggNOG" id="COG1020">
    <property type="taxonomic scope" value="Bacteria"/>
</dbReference>
<evidence type="ECO:0000256" key="9">
    <source>
        <dbReference type="ARBA" id="ARBA00023315"/>
    </source>
</evidence>
<dbReference type="HOGENOM" id="CLU_024186_3_1_11"/>
<evidence type="ECO:0000313" key="14">
    <source>
        <dbReference type="EMBL" id="AFM16178.1"/>
    </source>
</evidence>
<evidence type="ECO:0000256" key="8">
    <source>
        <dbReference type="ARBA" id="ARBA00023098"/>
    </source>
</evidence>
<name>I4BFX1_MYCCN</name>
<keyword evidence="15" id="KW-1185">Reference proteome</keyword>
<dbReference type="PANTHER" id="PTHR31650">
    <property type="entry name" value="O-ACYLTRANSFERASE (WSD1-LIKE) FAMILY PROTEIN"/>
    <property type="match status" value="1"/>
</dbReference>
<dbReference type="PANTHER" id="PTHR31650:SF1">
    <property type="entry name" value="WAX ESTER SYNTHASE_DIACYLGLYCEROL ACYLTRANSFERASE 4-RELATED"/>
    <property type="match status" value="1"/>
</dbReference>
<keyword evidence="9 11" id="KW-0012">Acyltransferase</keyword>
<dbReference type="GO" id="GO:0019432">
    <property type="term" value="P:triglyceride biosynthetic process"/>
    <property type="evidence" value="ECO:0007669"/>
    <property type="project" value="UniProtKB-UniPathway"/>
</dbReference>
<comment type="pathway">
    <text evidence="1 11">Glycerolipid metabolism; triacylglycerol biosynthesis.</text>
</comment>
<evidence type="ECO:0000256" key="2">
    <source>
        <dbReference type="ARBA" id="ARBA00005189"/>
    </source>
</evidence>
<dbReference type="GO" id="GO:0005886">
    <property type="term" value="C:plasma membrane"/>
    <property type="evidence" value="ECO:0007669"/>
    <property type="project" value="TreeGrafter"/>
</dbReference>
<keyword evidence="8 11" id="KW-0443">Lipid metabolism</keyword>
<evidence type="ECO:0000256" key="4">
    <source>
        <dbReference type="ARBA" id="ARBA00013244"/>
    </source>
</evidence>
<sequence length="508" mass="55265">MIARLSDAGEHPFRAVAETADTVAPSDFSFSVREGGGAPVVTRLSASDASFFRLEDSATPMYVSSLQILRKPRNGLSYESLLATIERRLPLIPRYRQKVREVPFGLARPVWVDDRDFDITYHVRRSALPSPGSDAQLHELVARLGSRPLDKTRPLWELYLVEGLAKNRLAIYTKSHQALVNGMSALAIGHVIADRTQKPPEFGEDIWIPSREPDDRRLLIGALGEWIARPTAQAAAVRSAVTDALTNTGQLIDLGRRVADMARTAARGTAPNSPLNTTVSRNRRFTVASASLDEFRTVRARYDCDVNDVVLAVIAGALRNWLLSRGEPVATTTTVRAMAPMSVYSDVEHDSTSPGQAVSEVMPFLVDLPVGEGNAVVRLSQISHAIETHPTAPSLVDARSIVTLSGFAPPTLHAMGIRVATSFSARQFNLLITNAPGAQSQMYVAGTKLLESYAVPPLLHNQVLAIGVTSYNGMLYFGINADRDAMSDVDLLPGLLRESLDELLDAAR</sequence>
<dbReference type="PATRIC" id="fig|710421.3.peg.1377"/>
<dbReference type="NCBIfam" id="TIGR02946">
    <property type="entry name" value="acyl_WS_DGAT"/>
    <property type="match status" value="1"/>
</dbReference>
<comment type="catalytic activity">
    <reaction evidence="10 11">
        <text>an acyl-CoA + a 1,2-diacyl-sn-glycerol = a triacyl-sn-glycerol + CoA</text>
        <dbReference type="Rhea" id="RHEA:10868"/>
        <dbReference type="ChEBI" id="CHEBI:17815"/>
        <dbReference type="ChEBI" id="CHEBI:57287"/>
        <dbReference type="ChEBI" id="CHEBI:58342"/>
        <dbReference type="ChEBI" id="CHEBI:64615"/>
        <dbReference type="EC" id="2.3.1.20"/>
    </reaction>
</comment>
<comment type="similarity">
    <text evidence="3 11">Belongs to the long-chain O-acyltransferase family.</text>
</comment>
<evidence type="ECO:0000256" key="10">
    <source>
        <dbReference type="ARBA" id="ARBA00048109"/>
    </source>
</evidence>
<dbReference type="InterPro" id="IPR004255">
    <property type="entry name" value="O-acyltransferase_WSD1_N"/>
</dbReference>
<dbReference type="GO" id="GO:0071731">
    <property type="term" value="P:response to nitric oxide"/>
    <property type="evidence" value="ECO:0007669"/>
    <property type="project" value="TreeGrafter"/>
</dbReference>
<dbReference type="GO" id="GO:0051701">
    <property type="term" value="P:biological process involved in interaction with host"/>
    <property type="evidence" value="ECO:0007669"/>
    <property type="project" value="TreeGrafter"/>
</dbReference>
<dbReference type="SUPFAM" id="SSF52777">
    <property type="entry name" value="CoA-dependent acyltransferases"/>
    <property type="match status" value="1"/>
</dbReference>
<keyword evidence="7 11" id="KW-0319">Glycerol metabolism</keyword>
<dbReference type="Pfam" id="PF03007">
    <property type="entry name" value="WS_DGAT_cat"/>
    <property type="match status" value="1"/>
</dbReference>
<dbReference type="InterPro" id="IPR045034">
    <property type="entry name" value="O-acyltransferase_WSD1-like"/>
</dbReference>
<feature type="domain" description="O-acyltransferase WSD1-like N-terminal" evidence="12">
    <location>
        <begin position="44"/>
        <end position="310"/>
    </location>
</feature>
<dbReference type="InterPro" id="IPR009721">
    <property type="entry name" value="O-acyltransferase_WSD1_C"/>
</dbReference>
<evidence type="ECO:0000259" key="12">
    <source>
        <dbReference type="Pfam" id="PF03007"/>
    </source>
</evidence>
<proteinExistence type="inferred from homology"/>
<dbReference type="GO" id="GO:0006071">
    <property type="term" value="P:glycerol metabolic process"/>
    <property type="evidence" value="ECO:0007669"/>
    <property type="project" value="UniProtKB-KW"/>
</dbReference>
<dbReference type="KEGG" id="mcb:Mycch_1376"/>
<dbReference type="GO" id="GO:0004144">
    <property type="term" value="F:diacylglycerol O-acyltransferase activity"/>
    <property type="evidence" value="ECO:0007669"/>
    <property type="project" value="UniProtKB-EC"/>
</dbReference>
<dbReference type="EMBL" id="CP003053">
    <property type="protein sequence ID" value="AFM16178.1"/>
    <property type="molecule type" value="Genomic_DNA"/>
</dbReference>
<dbReference type="Pfam" id="PF06974">
    <property type="entry name" value="WS_DGAT_C"/>
    <property type="match status" value="1"/>
</dbReference>
<evidence type="ECO:0000313" key="15">
    <source>
        <dbReference type="Proteomes" id="UP000006057"/>
    </source>
</evidence>
<dbReference type="GO" id="GO:0001666">
    <property type="term" value="P:response to hypoxia"/>
    <property type="evidence" value="ECO:0007669"/>
    <property type="project" value="TreeGrafter"/>
</dbReference>
<gene>
    <name evidence="14" type="ordered locus">Mycch_1376</name>
</gene>
<evidence type="ECO:0000256" key="11">
    <source>
        <dbReference type="RuleBase" id="RU361241"/>
    </source>
</evidence>
<reference evidence="14 15" key="1">
    <citation type="submission" date="2012-06" db="EMBL/GenBank/DDBJ databases">
        <title>Complete sequence of chromosome of Mycobacterium chubuense NBB4.</title>
        <authorList>
            <consortium name="US DOE Joint Genome Institute"/>
            <person name="Lucas S."/>
            <person name="Han J."/>
            <person name="Lapidus A."/>
            <person name="Cheng J.-F."/>
            <person name="Goodwin L."/>
            <person name="Pitluck S."/>
            <person name="Peters L."/>
            <person name="Mikhailova N."/>
            <person name="Teshima H."/>
            <person name="Detter J.C."/>
            <person name="Han C."/>
            <person name="Tapia R."/>
            <person name="Land M."/>
            <person name="Hauser L."/>
            <person name="Kyrpides N."/>
            <person name="Ivanova N."/>
            <person name="Pagani I."/>
            <person name="Mattes T."/>
            <person name="Holmes A."/>
            <person name="Rutledge P."/>
            <person name="Paulsen I."/>
            <person name="Coleman N."/>
            <person name="Woyke T."/>
        </authorList>
    </citation>
    <scope>NUCLEOTIDE SEQUENCE [LARGE SCALE GENOMIC DNA]</scope>
    <source>
        <strain evidence="14 15">NBB4</strain>
    </source>
</reference>
<evidence type="ECO:0000256" key="3">
    <source>
        <dbReference type="ARBA" id="ARBA00009587"/>
    </source>
</evidence>
<dbReference type="UniPathway" id="UPA00282"/>
<organism evidence="14 15">
    <name type="scientific">Mycolicibacterium chubuense (strain NBB4)</name>
    <name type="common">Mycobacterium chubuense</name>
    <dbReference type="NCBI Taxonomy" id="710421"/>
    <lineage>
        <taxon>Bacteria</taxon>
        <taxon>Bacillati</taxon>
        <taxon>Actinomycetota</taxon>
        <taxon>Actinomycetes</taxon>
        <taxon>Mycobacteriales</taxon>
        <taxon>Mycobacteriaceae</taxon>
        <taxon>Mycolicibacterium</taxon>
    </lineage>
</organism>
<evidence type="ECO:0000256" key="5">
    <source>
        <dbReference type="ARBA" id="ARBA00022516"/>
    </source>
</evidence>
<dbReference type="AlphaFoldDB" id="I4BFX1"/>
<evidence type="ECO:0000256" key="7">
    <source>
        <dbReference type="ARBA" id="ARBA00022798"/>
    </source>
</evidence>
<evidence type="ECO:0000259" key="13">
    <source>
        <dbReference type="Pfam" id="PF06974"/>
    </source>
</evidence>
<comment type="pathway">
    <text evidence="2">Lipid metabolism.</text>
</comment>
<dbReference type="InterPro" id="IPR014292">
    <property type="entry name" value="Acyl_transf_WS/DGAT"/>
</dbReference>
<keyword evidence="6 11" id="KW-0808">Transferase</keyword>
<dbReference type="STRING" id="710421.Mycch_1376"/>
<evidence type="ECO:0000256" key="1">
    <source>
        <dbReference type="ARBA" id="ARBA00004771"/>
    </source>
</evidence>
<dbReference type="Proteomes" id="UP000006057">
    <property type="component" value="Chromosome"/>
</dbReference>
<keyword evidence="5 11" id="KW-0444">Lipid biosynthesis</keyword>
<evidence type="ECO:0000256" key="6">
    <source>
        <dbReference type="ARBA" id="ARBA00022679"/>
    </source>
</evidence>